<dbReference type="Proteomes" id="UP000887159">
    <property type="component" value="Unassembled WGS sequence"/>
</dbReference>
<evidence type="ECO:0000313" key="2">
    <source>
        <dbReference type="Proteomes" id="UP000887159"/>
    </source>
</evidence>
<comment type="caution">
    <text evidence="1">The sequence shown here is derived from an EMBL/GenBank/DDBJ whole genome shotgun (WGS) entry which is preliminary data.</text>
</comment>
<dbReference type="EMBL" id="BMAU01021402">
    <property type="protein sequence ID" value="GFY32336.1"/>
    <property type="molecule type" value="Genomic_DNA"/>
</dbReference>
<protein>
    <submittedName>
        <fullName evidence="1">HTH_Tnp_Tc3_2 domain-containing protein</fullName>
    </submittedName>
</protein>
<keyword evidence="2" id="KW-1185">Reference proteome</keyword>
<proteinExistence type="predicted"/>
<dbReference type="AlphaFoldDB" id="A0A8X6WE06"/>
<gene>
    <name evidence="1" type="primary">AVEN_190239_1</name>
    <name evidence="1" type="ORF">TNCV_3558441</name>
</gene>
<reference evidence="1" key="1">
    <citation type="submission" date="2020-08" db="EMBL/GenBank/DDBJ databases">
        <title>Multicomponent nature underlies the extraordinary mechanical properties of spider dragline silk.</title>
        <authorList>
            <person name="Kono N."/>
            <person name="Nakamura H."/>
            <person name="Mori M."/>
            <person name="Yoshida Y."/>
            <person name="Ohtoshi R."/>
            <person name="Malay A.D."/>
            <person name="Moran D.A.P."/>
            <person name="Tomita M."/>
            <person name="Numata K."/>
            <person name="Arakawa K."/>
        </authorList>
    </citation>
    <scope>NUCLEOTIDE SEQUENCE</scope>
</reference>
<name>A0A8X6WE06_TRICX</name>
<organism evidence="1 2">
    <name type="scientific">Trichonephila clavipes</name>
    <name type="common">Golden silk orbweaver</name>
    <name type="synonym">Nephila clavipes</name>
    <dbReference type="NCBI Taxonomy" id="2585209"/>
    <lineage>
        <taxon>Eukaryota</taxon>
        <taxon>Metazoa</taxon>
        <taxon>Ecdysozoa</taxon>
        <taxon>Arthropoda</taxon>
        <taxon>Chelicerata</taxon>
        <taxon>Arachnida</taxon>
        <taxon>Araneae</taxon>
        <taxon>Araneomorphae</taxon>
        <taxon>Entelegynae</taxon>
        <taxon>Araneoidea</taxon>
        <taxon>Nephilidae</taxon>
        <taxon>Trichonephila</taxon>
    </lineage>
</organism>
<sequence>MAGYQNLNEFERGVIVGTREMGHCIYEVTMKFGYSRATILRVYREYRESSKTSNLRHRCGQKKIIKVDVDLTEAIFVRQRSTSYVQYFSMRCSKGAEYHSMSSVGDSATDLL</sequence>
<evidence type="ECO:0000313" key="1">
    <source>
        <dbReference type="EMBL" id="GFY32336.1"/>
    </source>
</evidence>
<accession>A0A8X6WE06</accession>